<evidence type="ECO:0000256" key="3">
    <source>
        <dbReference type="ARBA" id="ARBA00022857"/>
    </source>
</evidence>
<proteinExistence type="predicted"/>
<dbReference type="SUPFAM" id="SSF53613">
    <property type="entry name" value="Ribokinase-like"/>
    <property type="match status" value="1"/>
</dbReference>
<evidence type="ECO:0000256" key="5">
    <source>
        <dbReference type="ARBA" id="ARBA00023239"/>
    </source>
</evidence>
<protein>
    <submittedName>
        <fullName evidence="7">Bifunctional NAD(P)H-hydrate repair enzyme Nnr</fullName>
    </submittedName>
</protein>
<keyword evidence="5" id="KW-0456">Lyase</keyword>
<dbReference type="PROSITE" id="PS01050">
    <property type="entry name" value="YJEF_C_2"/>
    <property type="match status" value="1"/>
</dbReference>
<dbReference type="Gene3D" id="3.40.1190.20">
    <property type="match status" value="1"/>
</dbReference>
<comment type="caution">
    <text evidence="7">The sequence shown here is derived from an EMBL/GenBank/DDBJ whole genome shotgun (WGS) entry which is preliminary data.</text>
</comment>
<dbReference type="NCBIfam" id="TIGR00196">
    <property type="entry name" value="yjeF_cterm"/>
    <property type="match status" value="1"/>
</dbReference>
<evidence type="ECO:0000259" key="6">
    <source>
        <dbReference type="PROSITE" id="PS51383"/>
    </source>
</evidence>
<dbReference type="EMBL" id="VSSQ01080743">
    <property type="protein sequence ID" value="MPN29866.1"/>
    <property type="molecule type" value="Genomic_DNA"/>
</dbReference>
<keyword evidence="2" id="KW-0067">ATP-binding</keyword>
<name>A0A645GUD6_9ZZZZ</name>
<organism evidence="7">
    <name type="scientific">bioreactor metagenome</name>
    <dbReference type="NCBI Taxonomy" id="1076179"/>
    <lineage>
        <taxon>unclassified sequences</taxon>
        <taxon>metagenomes</taxon>
        <taxon>ecological metagenomes</taxon>
    </lineage>
</organism>
<dbReference type="InterPro" id="IPR017953">
    <property type="entry name" value="Carbohydrate_kinase_pred_CS"/>
</dbReference>
<dbReference type="GO" id="GO:0052856">
    <property type="term" value="F:NAD(P)HX epimerase activity"/>
    <property type="evidence" value="ECO:0007669"/>
    <property type="project" value="TreeGrafter"/>
</dbReference>
<dbReference type="GO" id="GO:0110051">
    <property type="term" value="P:metabolite repair"/>
    <property type="evidence" value="ECO:0007669"/>
    <property type="project" value="TreeGrafter"/>
</dbReference>
<dbReference type="InterPro" id="IPR029056">
    <property type="entry name" value="Ribokinase-like"/>
</dbReference>
<dbReference type="PROSITE" id="PS51383">
    <property type="entry name" value="YJEF_C_3"/>
    <property type="match status" value="1"/>
</dbReference>
<dbReference type="AlphaFoldDB" id="A0A645GUD6"/>
<keyword evidence="3" id="KW-0521">NADP</keyword>
<evidence type="ECO:0000313" key="7">
    <source>
        <dbReference type="EMBL" id="MPN29866.1"/>
    </source>
</evidence>
<sequence length="161" mass="16711">MTARIPTVLDADALNQLSKSQILLASMHENVILTPHPAEMARLCGESIERVLADPIGIAQTYAKRWNCVVLLKGTTTCISDGIEVRLNTSGNAGLAKGGSGDVLAGLITGLLAQGLAPLDAATCGAYLLGASADTAMDLLKERMLLARDVIDAIGQTIEGV</sequence>
<dbReference type="CDD" id="cd01171">
    <property type="entry name" value="YXKO-related"/>
    <property type="match status" value="1"/>
</dbReference>
<gene>
    <name evidence="7" type="primary">nnr_34</name>
    <name evidence="7" type="ORF">SDC9_177319</name>
</gene>
<keyword evidence="4" id="KW-0520">NAD</keyword>
<dbReference type="Pfam" id="PF01256">
    <property type="entry name" value="Carb_kinase"/>
    <property type="match status" value="1"/>
</dbReference>
<dbReference type="PANTHER" id="PTHR12592:SF0">
    <property type="entry name" value="ATP-DEPENDENT (S)-NAD(P)H-HYDRATE DEHYDRATASE"/>
    <property type="match status" value="1"/>
</dbReference>
<evidence type="ECO:0000256" key="4">
    <source>
        <dbReference type="ARBA" id="ARBA00023027"/>
    </source>
</evidence>
<feature type="domain" description="YjeF C-terminal" evidence="6">
    <location>
        <begin position="1"/>
        <end position="161"/>
    </location>
</feature>
<dbReference type="InterPro" id="IPR000631">
    <property type="entry name" value="CARKD"/>
</dbReference>
<accession>A0A645GUD6</accession>
<evidence type="ECO:0000256" key="1">
    <source>
        <dbReference type="ARBA" id="ARBA00022741"/>
    </source>
</evidence>
<keyword evidence="1" id="KW-0547">Nucleotide-binding</keyword>
<dbReference type="GO" id="GO:0052855">
    <property type="term" value="F:ADP-dependent NAD(P)H-hydrate dehydratase activity"/>
    <property type="evidence" value="ECO:0007669"/>
    <property type="project" value="TreeGrafter"/>
</dbReference>
<dbReference type="PANTHER" id="PTHR12592">
    <property type="entry name" value="ATP-DEPENDENT (S)-NAD(P)H-HYDRATE DEHYDRATASE FAMILY MEMBER"/>
    <property type="match status" value="1"/>
</dbReference>
<dbReference type="GO" id="GO:0005524">
    <property type="term" value="F:ATP binding"/>
    <property type="evidence" value="ECO:0007669"/>
    <property type="project" value="UniProtKB-KW"/>
</dbReference>
<evidence type="ECO:0000256" key="2">
    <source>
        <dbReference type="ARBA" id="ARBA00022840"/>
    </source>
</evidence>
<reference evidence="7" key="1">
    <citation type="submission" date="2019-08" db="EMBL/GenBank/DDBJ databases">
        <authorList>
            <person name="Kucharzyk K."/>
            <person name="Murdoch R.W."/>
            <person name="Higgins S."/>
            <person name="Loffler F."/>
        </authorList>
    </citation>
    <scope>NUCLEOTIDE SEQUENCE</scope>
</reference>